<name>A0A395QZD2_9PSED</name>
<dbReference type="OrthoDB" id="9800503at2"/>
<dbReference type="RefSeq" id="WP_088276346.1">
    <property type="nucleotide sequence ID" value="NZ_LMAZ01000007.1"/>
</dbReference>
<protein>
    <recommendedName>
        <fullName evidence="3">Prevent-host-death protein</fullName>
    </recommendedName>
</protein>
<dbReference type="EMBL" id="LMAZ01000007">
    <property type="protein sequence ID" value="RGP53218.1"/>
    <property type="molecule type" value="Genomic_DNA"/>
</dbReference>
<gene>
    <name evidence="1" type="ORF">ASB58_16700</name>
</gene>
<evidence type="ECO:0008006" key="3">
    <source>
        <dbReference type="Google" id="ProtNLM"/>
    </source>
</evidence>
<comment type="caution">
    <text evidence="1">The sequence shown here is derived from an EMBL/GenBank/DDBJ whole genome shotgun (WGS) entry which is preliminary data.</text>
</comment>
<evidence type="ECO:0000313" key="1">
    <source>
        <dbReference type="EMBL" id="RGP53218.1"/>
    </source>
</evidence>
<dbReference type="AlphaFoldDB" id="A0A395QZD2"/>
<evidence type="ECO:0000313" key="2">
    <source>
        <dbReference type="Proteomes" id="UP000265411"/>
    </source>
</evidence>
<dbReference type="Proteomes" id="UP000265411">
    <property type="component" value="Unassembled WGS sequence"/>
</dbReference>
<organism evidence="1 2">
    <name type="scientific">Pseudomonas abyssi</name>
    <dbReference type="NCBI Taxonomy" id="170540"/>
    <lineage>
        <taxon>Bacteria</taxon>
        <taxon>Pseudomonadati</taxon>
        <taxon>Pseudomonadota</taxon>
        <taxon>Gammaproteobacteria</taxon>
        <taxon>Pseudomonadales</taxon>
        <taxon>Pseudomonadaceae</taxon>
        <taxon>Pseudomonas</taxon>
    </lineage>
</organism>
<sequence length="70" mass="7498">MRVIDIQQVMAELPQLIAQAAEGKSFVIAVEGTPKVKVVPLGPENGSGSKRIGFLRGQIEVPDDFDSMGM</sequence>
<reference evidence="1 2" key="1">
    <citation type="journal article" date="2018" name="Syst. Appl. Microbiol.">
        <title>Pseudomonas gallaeciensis sp. nov., isolated from crude-oil-contaminated intertidal sand samples after the Prestige oil spill.</title>
        <authorList>
            <person name="Mulet M."/>
            <person name="Sanchez D."/>
            <person name="Rodriguez A.C."/>
            <person name="Nogales B."/>
            <person name="Bosch R."/>
            <person name="Busquets A."/>
            <person name="Gomila M."/>
            <person name="Lalucat J."/>
            <person name="Garcia-Valdes E."/>
        </authorList>
    </citation>
    <scope>NUCLEOTIDE SEQUENCE [LARGE SCALE GENOMIC DNA]</scope>
    <source>
        <strain evidence="1 2">V113</strain>
    </source>
</reference>
<proteinExistence type="predicted"/>
<keyword evidence="2" id="KW-1185">Reference proteome</keyword>
<accession>A0A395QZD2</accession>